<dbReference type="AlphaFoldDB" id="V4B6D2"/>
<evidence type="ECO:0000313" key="3">
    <source>
        <dbReference type="Proteomes" id="UP000030746"/>
    </source>
</evidence>
<dbReference type="GO" id="GO:0043014">
    <property type="term" value="F:alpha-tubulin binding"/>
    <property type="evidence" value="ECO:0007669"/>
    <property type="project" value="InterPro"/>
</dbReference>
<organism evidence="2 3">
    <name type="scientific">Lottia gigantea</name>
    <name type="common">Giant owl limpet</name>
    <dbReference type="NCBI Taxonomy" id="225164"/>
    <lineage>
        <taxon>Eukaryota</taxon>
        <taxon>Metazoa</taxon>
        <taxon>Spiralia</taxon>
        <taxon>Lophotrochozoa</taxon>
        <taxon>Mollusca</taxon>
        <taxon>Gastropoda</taxon>
        <taxon>Patellogastropoda</taxon>
        <taxon>Lottioidea</taxon>
        <taxon>Lottiidae</taxon>
        <taxon>Lottia</taxon>
    </lineage>
</organism>
<dbReference type="Pfam" id="PF14560">
    <property type="entry name" value="Ubiquitin_2"/>
    <property type="match status" value="1"/>
</dbReference>
<dbReference type="CTD" id="20237188"/>
<proteinExistence type="predicted"/>
<dbReference type="GeneID" id="20237188"/>
<dbReference type="SUPFAM" id="SSF54236">
    <property type="entry name" value="Ubiquitin-like"/>
    <property type="match status" value="1"/>
</dbReference>
<reference evidence="2 3" key="1">
    <citation type="journal article" date="2013" name="Nature">
        <title>Insights into bilaterian evolution from three spiralian genomes.</title>
        <authorList>
            <person name="Simakov O."/>
            <person name="Marletaz F."/>
            <person name="Cho S.J."/>
            <person name="Edsinger-Gonzales E."/>
            <person name="Havlak P."/>
            <person name="Hellsten U."/>
            <person name="Kuo D.H."/>
            <person name="Larsson T."/>
            <person name="Lv J."/>
            <person name="Arendt D."/>
            <person name="Savage R."/>
            <person name="Osoegawa K."/>
            <person name="de Jong P."/>
            <person name="Grimwood J."/>
            <person name="Chapman J.A."/>
            <person name="Shapiro H."/>
            <person name="Aerts A."/>
            <person name="Otillar R.P."/>
            <person name="Terry A.Y."/>
            <person name="Boore J.L."/>
            <person name="Grigoriev I.V."/>
            <person name="Lindberg D.R."/>
            <person name="Seaver E.C."/>
            <person name="Weisblat D.A."/>
            <person name="Putnam N.H."/>
            <person name="Rokhsar D.S."/>
        </authorList>
    </citation>
    <scope>NUCLEOTIDE SEQUENCE [LARGE SCALE GENOMIC DNA]</scope>
</reference>
<evidence type="ECO:0000313" key="2">
    <source>
        <dbReference type="EMBL" id="ESP03096.1"/>
    </source>
</evidence>
<dbReference type="InterPro" id="IPR000626">
    <property type="entry name" value="Ubiquitin-like_dom"/>
</dbReference>
<name>V4B6D2_LOTGI</name>
<dbReference type="InterPro" id="IPR029071">
    <property type="entry name" value="Ubiquitin-like_domsf"/>
</dbReference>
<dbReference type="STRING" id="225164.V4B6D2"/>
<dbReference type="GO" id="GO:0007023">
    <property type="term" value="P:post-chaperonin tubulin folding pathway"/>
    <property type="evidence" value="ECO:0007669"/>
    <property type="project" value="InterPro"/>
</dbReference>
<dbReference type="SUPFAM" id="SSF74924">
    <property type="entry name" value="Cap-Gly domain"/>
    <property type="match status" value="1"/>
</dbReference>
<dbReference type="Gene3D" id="3.10.20.90">
    <property type="entry name" value="Phosphatidylinositol 3-kinase Catalytic Subunit, Chain A, domain 1"/>
    <property type="match status" value="1"/>
</dbReference>
<dbReference type="InterPro" id="IPR045172">
    <property type="entry name" value="TBCB_Ubl"/>
</dbReference>
<dbReference type="Proteomes" id="UP000030746">
    <property type="component" value="Unassembled WGS sequence"/>
</dbReference>
<dbReference type="RefSeq" id="XP_009046566.1">
    <property type="nucleotide sequence ID" value="XM_009048318.1"/>
</dbReference>
<dbReference type="InterPro" id="IPR036859">
    <property type="entry name" value="CAP-Gly_dom_sf"/>
</dbReference>
<evidence type="ECO:0000259" key="1">
    <source>
        <dbReference type="Pfam" id="PF14560"/>
    </source>
</evidence>
<dbReference type="KEGG" id="lgi:LOTGIDRAFT_157061"/>
<dbReference type="EMBL" id="KB200129">
    <property type="protein sequence ID" value="ESP03096.1"/>
    <property type="molecule type" value="Genomic_DNA"/>
</dbReference>
<feature type="non-terminal residue" evidence="2">
    <location>
        <position position="169"/>
    </location>
</feature>
<keyword evidence="3" id="KW-1185">Reference proteome</keyword>
<protein>
    <recommendedName>
        <fullName evidence="1">Ubiquitin-like domain-containing protein</fullName>
    </recommendedName>
</protein>
<gene>
    <name evidence="2" type="ORF">LOTGIDRAFT_157061</name>
</gene>
<dbReference type="OrthoDB" id="5295208at2759"/>
<dbReference type="GO" id="GO:0007021">
    <property type="term" value="P:tubulin complex assembly"/>
    <property type="evidence" value="ECO:0007669"/>
    <property type="project" value="InterPro"/>
</dbReference>
<sequence length="169" mass="19491">MSENIQIISNSSVRVLITSVANQFGVERRFPKDITIADFKMKLVLLTGGGQATMKLQLFGKDNKLMCVMDDDSALLGSYPVDDDMRIHVEDKTIQLGEFEDVSKVEKYEMNEDEYEKRTDSVRAFKERNKMGRFNPELQKLKADEKQQKDLLEKEKAESMKIGDRCEVR</sequence>
<accession>V4B6D2</accession>
<dbReference type="CDD" id="cd01789">
    <property type="entry name" value="Ubl_TBCB"/>
    <property type="match status" value="1"/>
</dbReference>
<dbReference type="OMA" id="LELASCM"/>
<dbReference type="HOGENOM" id="CLU_067577_0_1_1"/>
<feature type="domain" description="Ubiquitin-like" evidence="1">
    <location>
        <begin position="13"/>
        <end position="93"/>
    </location>
</feature>